<evidence type="ECO:0008006" key="2">
    <source>
        <dbReference type="Google" id="ProtNLM"/>
    </source>
</evidence>
<proteinExistence type="predicted"/>
<evidence type="ECO:0000313" key="1">
    <source>
        <dbReference type="EMBL" id="SVA60829.1"/>
    </source>
</evidence>
<feature type="non-terminal residue" evidence="1">
    <location>
        <position position="86"/>
    </location>
</feature>
<sequence>VKTKHYLIMAGILMVAGCSLFNSADDLYTDAEIKRNNGKAKDALVLLQKVVSKHSDHEKAPKAQYLIAEIYYRDMRDFSKAIEQYG</sequence>
<dbReference type="Gene3D" id="1.25.40.10">
    <property type="entry name" value="Tetratricopeptide repeat domain"/>
    <property type="match status" value="1"/>
</dbReference>
<name>A0A381X7U3_9ZZZZ</name>
<protein>
    <recommendedName>
        <fullName evidence="2">Outer membrane lipoprotein BamD-like domain-containing protein</fullName>
    </recommendedName>
</protein>
<gene>
    <name evidence="1" type="ORF">METZ01_LOCUS113683</name>
</gene>
<dbReference type="EMBL" id="UINC01014218">
    <property type="protein sequence ID" value="SVA60829.1"/>
    <property type="molecule type" value="Genomic_DNA"/>
</dbReference>
<dbReference type="AlphaFoldDB" id="A0A381X7U3"/>
<dbReference type="InterPro" id="IPR011990">
    <property type="entry name" value="TPR-like_helical_dom_sf"/>
</dbReference>
<organism evidence="1">
    <name type="scientific">marine metagenome</name>
    <dbReference type="NCBI Taxonomy" id="408172"/>
    <lineage>
        <taxon>unclassified sequences</taxon>
        <taxon>metagenomes</taxon>
        <taxon>ecological metagenomes</taxon>
    </lineage>
</organism>
<accession>A0A381X7U3</accession>
<feature type="non-terminal residue" evidence="1">
    <location>
        <position position="1"/>
    </location>
</feature>
<reference evidence="1" key="1">
    <citation type="submission" date="2018-05" db="EMBL/GenBank/DDBJ databases">
        <authorList>
            <person name="Lanie J.A."/>
            <person name="Ng W.-L."/>
            <person name="Kazmierczak K.M."/>
            <person name="Andrzejewski T.M."/>
            <person name="Davidsen T.M."/>
            <person name="Wayne K.J."/>
            <person name="Tettelin H."/>
            <person name="Glass J.I."/>
            <person name="Rusch D."/>
            <person name="Podicherti R."/>
            <person name="Tsui H.-C.T."/>
            <person name="Winkler M.E."/>
        </authorList>
    </citation>
    <scope>NUCLEOTIDE SEQUENCE</scope>
</reference>